<keyword evidence="1" id="KW-1133">Transmembrane helix</keyword>
<dbReference type="AlphaFoldDB" id="W2YSX9"/>
<sequence length="216" mass="23979">MGMSGFVDEVSLNIYLWMRWVIQRNLPITEVKNKLTREAVTIKSTTVRTMKVCMRYVTATLSNFLSIFTVYLMNGMRYQWLLALSPMYGSQTADTHIEHIESVLNVWTNLFIQTKLKVPLNGCSTVTRNGEEPHENARPSQIDCFLMLSAPTLDALFESNSGADKEIAGADTEAAASTVDIAQQSSGQIELSDEDGVVGGFQRVLSEAESIGHIHL</sequence>
<comment type="caution">
    <text evidence="2">The sequence shown here is derived from an EMBL/GenBank/DDBJ whole genome shotgun (WGS) entry which is preliminary data.</text>
</comment>
<keyword evidence="1" id="KW-0472">Membrane</keyword>
<feature type="transmembrane region" description="Helical" evidence="1">
    <location>
        <begin position="54"/>
        <end position="73"/>
    </location>
</feature>
<dbReference type="EMBL" id="ANIY01003149">
    <property type="protein sequence ID" value="ETP37274.1"/>
    <property type="molecule type" value="Genomic_DNA"/>
</dbReference>
<accession>W2YSX9</accession>
<dbReference type="Proteomes" id="UP000018948">
    <property type="component" value="Unassembled WGS sequence"/>
</dbReference>
<evidence type="ECO:0000313" key="2">
    <source>
        <dbReference type="EMBL" id="ETP37274.1"/>
    </source>
</evidence>
<dbReference type="OrthoDB" id="117480at2759"/>
<protein>
    <submittedName>
        <fullName evidence="2">Uncharacterized protein</fullName>
    </submittedName>
</protein>
<gene>
    <name evidence="2" type="ORF">F442_14907</name>
</gene>
<keyword evidence="1" id="KW-0812">Transmembrane</keyword>
<reference evidence="2 3" key="1">
    <citation type="submission" date="2013-11" db="EMBL/GenBank/DDBJ databases">
        <title>The Genome Sequence of Phytophthora parasitica P10297.</title>
        <authorList>
            <consortium name="The Broad Institute Genomics Platform"/>
            <person name="Russ C."/>
            <person name="Tyler B."/>
            <person name="Panabieres F."/>
            <person name="Shan W."/>
            <person name="Tripathy S."/>
            <person name="Grunwald N."/>
            <person name="Machado M."/>
            <person name="Johnson C.S."/>
            <person name="Walker B."/>
            <person name="Young S.K."/>
            <person name="Zeng Q."/>
            <person name="Gargeya S."/>
            <person name="Fitzgerald M."/>
            <person name="Haas B."/>
            <person name="Abouelleil A."/>
            <person name="Allen A.W."/>
            <person name="Alvarado L."/>
            <person name="Arachchi H.M."/>
            <person name="Berlin A.M."/>
            <person name="Chapman S.B."/>
            <person name="Gainer-Dewar J."/>
            <person name="Goldberg J."/>
            <person name="Griggs A."/>
            <person name="Gujja S."/>
            <person name="Hansen M."/>
            <person name="Howarth C."/>
            <person name="Imamovic A."/>
            <person name="Ireland A."/>
            <person name="Larimer J."/>
            <person name="McCowan C."/>
            <person name="Murphy C."/>
            <person name="Pearson M."/>
            <person name="Poon T.W."/>
            <person name="Priest M."/>
            <person name="Roberts A."/>
            <person name="Saif S."/>
            <person name="Shea T."/>
            <person name="Sisk P."/>
            <person name="Sykes S."/>
            <person name="Wortman J."/>
            <person name="Nusbaum C."/>
            <person name="Birren B."/>
        </authorList>
    </citation>
    <scope>NUCLEOTIDE SEQUENCE [LARGE SCALE GENOMIC DNA]</scope>
    <source>
        <strain evidence="2 3">P10297</strain>
    </source>
</reference>
<name>W2YSX9_PHYNI</name>
<evidence type="ECO:0000256" key="1">
    <source>
        <dbReference type="SAM" id="Phobius"/>
    </source>
</evidence>
<evidence type="ECO:0000313" key="3">
    <source>
        <dbReference type="Proteomes" id="UP000018948"/>
    </source>
</evidence>
<proteinExistence type="predicted"/>
<organism evidence="2 3">
    <name type="scientific">Phytophthora nicotianae P10297</name>
    <dbReference type="NCBI Taxonomy" id="1317064"/>
    <lineage>
        <taxon>Eukaryota</taxon>
        <taxon>Sar</taxon>
        <taxon>Stramenopiles</taxon>
        <taxon>Oomycota</taxon>
        <taxon>Peronosporomycetes</taxon>
        <taxon>Peronosporales</taxon>
        <taxon>Peronosporaceae</taxon>
        <taxon>Phytophthora</taxon>
    </lineage>
</organism>